<dbReference type="InterPro" id="IPR029759">
    <property type="entry name" value="GPX_AS"/>
</dbReference>
<dbReference type="PIRSF" id="PIRSF000303">
    <property type="entry name" value="Glutathion_perox"/>
    <property type="match status" value="1"/>
</dbReference>
<evidence type="ECO:0000313" key="8">
    <source>
        <dbReference type="Proteomes" id="UP000176992"/>
    </source>
</evidence>
<evidence type="ECO:0000256" key="5">
    <source>
        <dbReference type="RuleBase" id="RU000499"/>
    </source>
</evidence>
<dbReference type="SUPFAM" id="SSF52833">
    <property type="entry name" value="Thioredoxin-like"/>
    <property type="match status" value="1"/>
</dbReference>
<dbReference type="PRINTS" id="PR01011">
    <property type="entry name" value="GLUTPROXDASE"/>
</dbReference>
<dbReference type="Proteomes" id="UP000176992">
    <property type="component" value="Unassembled WGS sequence"/>
</dbReference>
<dbReference type="PROSITE" id="PS51355">
    <property type="entry name" value="GLUTATHIONE_PEROXID_3"/>
    <property type="match status" value="1"/>
</dbReference>
<accession>A0A1F5YF87</accession>
<gene>
    <name evidence="7" type="ORF">A2Z86_10195</name>
</gene>
<evidence type="ECO:0000256" key="2">
    <source>
        <dbReference type="ARBA" id="ARBA00022559"/>
    </source>
</evidence>
<evidence type="ECO:0000256" key="1">
    <source>
        <dbReference type="ARBA" id="ARBA00006926"/>
    </source>
</evidence>
<evidence type="ECO:0000313" key="7">
    <source>
        <dbReference type="EMBL" id="OGF98636.1"/>
    </source>
</evidence>
<dbReference type="PANTHER" id="PTHR11592:SF78">
    <property type="entry name" value="GLUTATHIONE PEROXIDASE"/>
    <property type="match status" value="1"/>
</dbReference>
<reference evidence="7 8" key="1">
    <citation type="journal article" date="2016" name="Nat. Commun.">
        <title>Thousands of microbial genomes shed light on interconnected biogeochemical processes in an aquifer system.</title>
        <authorList>
            <person name="Anantharaman K."/>
            <person name="Brown C.T."/>
            <person name="Hug L.A."/>
            <person name="Sharon I."/>
            <person name="Castelle C.J."/>
            <person name="Probst A.J."/>
            <person name="Thomas B.C."/>
            <person name="Singh A."/>
            <person name="Wilkins M.J."/>
            <person name="Karaoz U."/>
            <person name="Brodie E.L."/>
            <person name="Williams K.H."/>
            <person name="Hubbard S.S."/>
            <person name="Banfield J.F."/>
        </authorList>
    </citation>
    <scope>NUCLEOTIDE SEQUENCE [LARGE SCALE GENOMIC DNA]</scope>
</reference>
<comment type="similarity">
    <text evidence="1 5">Belongs to the glutathione peroxidase family.</text>
</comment>
<dbReference type="PANTHER" id="PTHR11592">
    <property type="entry name" value="GLUTATHIONE PEROXIDASE"/>
    <property type="match status" value="1"/>
</dbReference>
<sequence length="195" mass="21592">MRKILLTIWAAALLFAAGPFTATAAENKMDEPNAPLRFKMADIDGNNVDLGQYKGQVLLIVNTASKCGLTPQYKALQAVYEKYRDQGFAILAFPANNFGQQEPGTDEEIKSFCSTNFSVSFPLFSKVSVKGEDICPLYSYLTSEKTDPGFSGEIPWNFTKFLVDRKGRVVARYEPRTTPDDKALAEQIEKALAAK</sequence>
<proteinExistence type="inferred from homology"/>
<dbReference type="PROSITE" id="PS00460">
    <property type="entry name" value="GLUTATHIONE_PEROXID_1"/>
    <property type="match status" value="1"/>
</dbReference>
<dbReference type="CDD" id="cd00340">
    <property type="entry name" value="GSH_Peroxidase"/>
    <property type="match status" value="1"/>
</dbReference>
<keyword evidence="6" id="KW-0732">Signal</keyword>
<dbReference type="InterPro" id="IPR000889">
    <property type="entry name" value="Glutathione_peroxidase"/>
</dbReference>
<dbReference type="Pfam" id="PF00255">
    <property type="entry name" value="GSHPx"/>
    <property type="match status" value="1"/>
</dbReference>
<dbReference type="EMBL" id="MFIV01000071">
    <property type="protein sequence ID" value="OGF98636.1"/>
    <property type="molecule type" value="Genomic_DNA"/>
</dbReference>
<evidence type="ECO:0000256" key="3">
    <source>
        <dbReference type="ARBA" id="ARBA00023002"/>
    </source>
</evidence>
<feature type="chain" id="PRO_5009522420" description="Glutathione peroxidase" evidence="6">
    <location>
        <begin position="25"/>
        <end position="195"/>
    </location>
</feature>
<dbReference type="GO" id="GO:0034599">
    <property type="term" value="P:cellular response to oxidative stress"/>
    <property type="evidence" value="ECO:0007669"/>
    <property type="project" value="TreeGrafter"/>
</dbReference>
<comment type="caution">
    <text evidence="7">The sequence shown here is derived from an EMBL/GenBank/DDBJ whole genome shotgun (WGS) entry which is preliminary data.</text>
</comment>
<organism evidence="7 8">
    <name type="scientific">Candidatus Glassbacteria bacterium GWA2_58_10</name>
    <dbReference type="NCBI Taxonomy" id="1817865"/>
    <lineage>
        <taxon>Bacteria</taxon>
        <taxon>Candidatus Glassiibacteriota</taxon>
    </lineage>
</organism>
<name>A0A1F5YF87_9BACT</name>
<dbReference type="AlphaFoldDB" id="A0A1F5YF87"/>
<feature type="active site" evidence="4">
    <location>
        <position position="67"/>
    </location>
</feature>
<protein>
    <recommendedName>
        <fullName evidence="5">Glutathione peroxidase</fullName>
    </recommendedName>
</protein>
<evidence type="ECO:0000256" key="4">
    <source>
        <dbReference type="PIRSR" id="PIRSR000303-1"/>
    </source>
</evidence>
<dbReference type="GO" id="GO:0004601">
    <property type="term" value="F:peroxidase activity"/>
    <property type="evidence" value="ECO:0007669"/>
    <property type="project" value="UniProtKB-KW"/>
</dbReference>
<keyword evidence="2 5" id="KW-0575">Peroxidase</keyword>
<feature type="signal peptide" evidence="6">
    <location>
        <begin position="1"/>
        <end position="24"/>
    </location>
</feature>
<dbReference type="InterPro" id="IPR036249">
    <property type="entry name" value="Thioredoxin-like_sf"/>
</dbReference>
<evidence type="ECO:0000256" key="6">
    <source>
        <dbReference type="SAM" id="SignalP"/>
    </source>
</evidence>
<keyword evidence="3 5" id="KW-0560">Oxidoreductase</keyword>
<dbReference type="FunFam" id="3.40.30.10:FF:000010">
    <property type="entry name" value="Glutathione peroxidase"/>
    <property type="match status" value="1"/>
</dbReference>
<dbReference type="Gene3D" id="3.40.30.10">
    <property type="entry name" value="Glutaredoxin"/>
    <property type="match status" value="1"/>
</dbReference>